<name>A0ABD3FW97_9STRA</name>
<comment type="caution">
    <text evidence="2">The sequence shown here is derived from an EMBL/GenBank/DDBJ whole genome shotgun (WGS) entry which is preliminary data.</text>
</comment>
<evidence type="ECO:0000256" key="1">
    <source>
        <dbReference type="SAM" id="MobiDB-lite"/>
    </source>
</evidence>
<feature type="region of interest" description="Disordered" evidence="1">
    <location>
        <begin position="741"/>
        <end position="771"/>
    </location>
</feature>
<feature type="compositionally biased region" description="Basic residues" evidence="1">
    <location>
        <begin position="761"/>
        <end position="771"/>
    </location>
</feature>
<sequence length="771" mass="86409">MQNNVELQSTLDELCTDLFATTTLDDCNAILQSLALLAETFPQAQSLLGRLLSRDEDNLDRPRYSSVSKLSALSTNFLYKKETACSAVSLLVALANDNVRNQRRIVESVTGVKLDIGERRSPATERNLYVLTVPDVVASSYRRWRKRQRELQNCRLPSGVPPAHNGAPMPCYCDGCLGAEQLLATWQQHFHDLSRWRLDPDKESHASSCFPLLSTEEFFLMFLEEYQLRSCTVEEALGNQKEAQGPYTNIPYKRRGLVYYFVSPEEAIAVTPRTPVHFNPVHHISAIAVAAEIDITAARTARLKQSQLGTMLTASPSVELEESRTLAPDQVILLTSVSDVNLCDLRPLEYEEEKEEILDCPHPVPDNNERLLADFLRFEEQHGQPVQCDSLVGQVSDEDETAETTKQLLLYMLAFCEGGDQLPLPTSPRSYCTDSSDDAAISNQVDEVESSPLNVKITMTAKLSECILQIDCYETGNSSRSFSTCILQRKLLGVSKTRDEGGLSLLCLSDEALESLLPCCRICSCDKPGQHPDSDSVFYLRPSTPEEEQRVSSPETNDKVDRTAGVEDDALKLCSGTRVPLSGLSSEAKLELGKLETLVAETNYRRLTCEALSRITEKIAKVVADCNKRISNLSTARDKKIVRATTEVHRAAAISRCRHCRDLLIQLGKKLALKLSPLDPSVPIPLDKLVRVAKLVRFSIQEVLTNSESFDPWETPDARVERLQLDRHVWASGFPDAAYYQDTDTRRRENRKKQQQLSRKLLQKRAKQRGE</sequence>
<dbReference type="AlphaFoldDB" id="A0ABD3FW97"/>
<dbReference type="Proteomes" id="UP001632037">
    <property type="component" value="Unassembled WGS sequence"/>
</dbReference>
<evidence type="ECO:0000313" key="3">
    <source>
        <dbReference type="Proteomes" id="UP001632037"/>
    </source>
</evidence>
<organism evidence="2 3">
    <name type="scientific">Phytophthora oleae</name>
    <dbReference type="NCBI Taxonomy" id="2107226"/>
    <lineage>
        <taxon>Eukaryota</taxon>
        <taxon>Sar</taxon>
        <taxon>Stramenopiles</taxon>
        <taxon>Oomycota</taxon>
        <taxon>Peronosporomycetes</taxon>
        <taxon>Peronosporales</taxon>
        <taxon>Peronosporaceae</taxon>
        <taxon>Phytophthora</taxon>
    </lineage>
</organism>
<reference evidence="2 3" key="1">
    <citation type="submission" date="2024-09" db="EMBL/GenBank/DDBJ databases">
        <title>Genome sequencing and assembly of Phytophthora oleae, isolate VK10A, causative agent of rot of olive drupes.</title>
        <authorList>
            <person name="Conti Taguali S."/>
            <person name="Riolo M."/>
            <person name="La Spada F."/>
            <person name="Cacciola S.O."/>
            <person name="Dionisio G."/>
        </authorList>
    </citation>
    <scope>NUCLEOTIDE SEQUENCE [LARGE SCALE GENOMIC DNA]</scope>
    <source>
        <strain evidence="2 3">VK10A</strain>
    </source>
</reference>
<gene>
    <name evidence="2" type="ORF">V7S43_004372</name>
</gene>
<dbReference type="EMBL" id="JBIMZQ010000006">
    <property type="protein sequence ID" value="KAL3671193.1"/>
    <property type="molecule type" value="Genomic_DNA"/>
</dbReference>
<evidence type="ECO:0000313" key="2">
    <source>
        <dbReference type="EMBL" id="KAL3671193.1"/>
    </source>
</evidence>
<proteinExistence type="predicted"/>
<protein>
    <submittedName>
        <fullName evidence="2">Uncharacterized protein</fullName>
    </submittedName>
</protein>
<accession>A0ABD3FW97</accession>
<keyword evidence="3" id="KW-1185">Reference proteome</keyword>